<dbReference type="InterPro" id="IPR020845">
    <property type="entry name" value="AMP-binding_CS"/>
</dbReference>
<dbReference type="PANTHER" id="PTHR43107:SF15">
    <property type="entry name" value="FATTY ACID TRANSPORT PROTEIN 3, ISOFORM A"/>
    <property type="match status" value="1"/>
</dbReference>
<dbReference type="Pfam" id="PF00501">
    <property type="entry name" value="AMP-binding"/>
    <property type="match status" value="1"/>
</dbReference>
<comment type="similarity">
    <text evidence="2">Belongs to the ATP-dependent AMP-binding enzyme family.</text>
</comment>
<organism evidence="16 17">
    <name type="scientific">Hyphomonas atlantica</name>
    <dbReference type="NCBI Taxonomy" id="1280948"/>
    <lineage>
        <taxon>Bacteria</taxon>
        <taxon>Pseudomonadati</taxon>
        <taxon>Pseudomonadota</taxon>
        <taxon>Alphaproteobacteria</taxon>
        <taxon>Hyphomonadales</taxon>
        <taxon>Hyphomonadaceae</taxon>
        <taxon>Hyphomonas</taxon>
    </lineage>
</organism>
<dbReference type="AlphaFoldDB" id="A0A356W2X0"/>
<protein>
    <submittedName>
        <fullName evidence="16">Long-chain-acyl-CoA synthetase</fullName>
    </submittedName>
</protein>
<accession>A0A356W2X0</accession>
<keyword evidence="12" id="KW-0576">Peroxisome</keyword>
<evidence type="ECO:0000256" key="10">
    <source>
        <dbReference type="ARBA" id="ARBA00023055"/>
    </source>
</evidence>
<keyword evidence="6" id="KW-0812">Transmembrane</keyword>
<evidence type="ECO:0000256" key="12">
    <source>
        <dbReference type="ARBA" id="ARBA00023140"/>
    </source>
</evidence>
<dbReference type="FunFam" id="3.30.300.30:FF:000002">
    <property type="entry name" value="Long-chain fatty acid transport protein 1"/>
    <property type="match status" value="1"/>
</dbReference>
<evidence type="ECO:0000256" key="7">
    <source>
        <dbReference type="ARBA" id="ARBA00022741"/>
    </source>
</evidence>
<evidence type="ECO:0000256" key="3">
    <source>
        <dbReference type="ARBA" id="ARBA00022448"/>
    </source>
</evidence>
<evidence type="ECO:0000256" key="1">
    <source>
        <dbReference type="ARBA" id="ARBA00004651"/>
    </source>
</evidence>
<feature type="domain" description="AMP-dependent synthetase/ligase" evidence="14">
    <location>
        <begin position="71"/>
        <end position="390"/>
    </location>
</feature>
<dbReference type="GO" id="GO:0044539">
    <property type="term" value="P:long-chain fatty acid import into cell"/>
    <property type="evidence" value="ECO:0007669"/>
    <property type="project" value="TreeGrafter"/>
</dbReference>
<keyword evidence="8" id="KW-0067">ATP-binding</keyword>
<keyword evidence="4" id="KW-1003">Cell membrane</keyword>
<dbReference type="GO" id="GO:0005524">
    <property type="term" value="F:ATP binding"/>
    <property type="evidence" value="ECO:0007669"/>
    <property type="project" value="UniProtKB-KW"/>
</dbReference>
<dbReference type="NCBIfam" id="NF006134">
    <property type="entry name" value="PRK08279.1"/>
    <property type="match status" value="1"/>
</dbReference>
<dbReference type="PROSITE" id="PS00455">
    <property type="entry name" value="AMP_BINDING"/>
    <property type="match status" value="1"/>
</dbReference>
<evidence type="ECO:0000313" key="16">
    <source>
        <dbReference type="EMBL" id="HBQ47930.1"/>
    </source>
</evidence>
<dbReference type="Proteomes" id="UP000263957">
    <property type="component" value="Unassembled WGS sequence"/>
</dbReference>
<keyword evidence="11" id="KW-0472">Membrane</keyword>
<gene>
    <name evidence="16" type="ORF">DD728_03430</name>
</gene>
<evidence type="ECO:0000256" key="6">
    <source>
        <dbReference type="ARBA" id="ARBA00022692"/>
    </source>
</evidence>
<evidence type="ECO:0000256" key="13">
    <source>
        <dbReference type="ARBA" id="ARBA00046271"/>
    </source>
</evidence>
<dbReference type="InterPro" id="IPR000873">
    <property type="entry name" value="AMP-dep_synth/lig_dom"/>
</dbReference>
<comment type="subcellular location">
    <subcellularLocation>
        <location evidence="1">Cell membrane</location>
        <topology evidence="1">Multi-pass membrane protein</topology>
    </subcellularLocation>
    <subcellularLocation>
        <location evidence="13">Peroxisome membrane</location>
    </subcellularLocation>
</comment>
<keyword evidence="10" id="KW-0445">Lipid transport</keyword>
<keyword evidence="3" id="KW-0813">Transport</keyword>
<evidence type="ECO:0000256" key="4">
    <source>
        <dbReference type="ARBA" id="ARBA00022475"/>
    </source>
</evidence>
<dbReference type="GO" id="GO:0004467">
    <property type="term" value="F:long-chain fatty acid-CoA ligase activity"/>
    <property type="evidence" value="ECO:0007669"/>
    <property type="project" value="TreeGrafter"/>
</dbReference>
<reference evidence="16 17" key="1">
    <citation type="journal article" date="2018" name="Nat. Biotechnol.">
        <title>A standardized bacterial taxonomy based on genome phylogeny substantially revises the tree of life.</title>
        <authorList>
            <person name="Parks D.H."/>
            <person name="Chuvochina M."/>
            <person name="Waite D.W."/>
            <person name="Rinke C."/>
            <person name="Skarshewski A."/>
            <person name="Chaumeil P.A."/>
            <person name="Hugenholtz P."/>
        </authorList>
    </citation>
    <scope>NUCLEOTIDE SEQUENCE [LARGE SCALE GENOMIC DNA]</scope>
    <source>
        <strain evidence="16">UBA10378</strain>
    </source>
</reference>
<dbReference type="Pfam" id="PF13193">
    <property type="entry name" value="AMP-binding_C"/>
    <property type="match status" value="1"/>
</dbReference>
<evidence type="ECO:0000256" key="8">
    <source>
        <dbReference type="ARBA" id="ARBA00022840"/>
    </source>
</evidence>
<feature type="domain" description="AMP-binding enzyme C-terminal" evidence="15">
    <location>
        <begin position="502"/>
        <end position="574"/>
    </location>
</feature>
<proteinExistence type="inferred from homology"/>
<evidence type="ECO:0000259" key="15">
    <source>
        <dbReference type="Pfam" id="PF13193"/>
    </source>
</evidence>
<dbReference type="Gene3D" id="3.40.50.12780">
    <property type="entry name" value="N-terminal domain of ligase-like"/>
    <property type="match status" value="1"/>
</dbReference>
<dbReference type="EMBL" id="DOGS01000070">
    <property type="protein sequence ID" value="HBQ47930.1"/>
    <property type="molecule type" value="Genomic_DNA"/>
</dbReference>
<dbReference type="InterPro" id="IPR042099">
    <property type="entry name" value="ANL_N_sf"/>
</dbReference>
<evidence type="ECO:0000259" key="14">
    <source>
        <dbReference type="Pfam" id="PF00501"/>
    </source>
</evidence>
<dbReference type="Gene3D" id="3.30.300.30">
    <property type="match status" value="1"/>
</dbReference>
<dbReference type="InterPro" id="IPR045851">
    <property type="entry name" value="AMP-bd_C_sf"/>
</dbReference>
<keyword evidence="7" id="KW-0547">Nucleotide-binding</keyword>
<keyword evidence="9" id="KW-1133">Transmembrane helix</keyword>
<evidence type="ECO:0000256" key="11">
    <source>
        <dbReference type="ARBA" id="ARBA00023136"/>
    </source>
</evidence>
<dbReference type="PANTHER" id="PTHR43107">
    <property type="entry name" value="LONG-CHAIN FATTY ACID TRANSPORT PROTEIN"/>
    <property type="match status" value="1"/>
</dbReference>
<evidence type="ECO:0000256" key="5">
    <source>
        <dbReference type="ARBA" id="ARBA00022598"/>
    </source>
</evidence>
<sequence length="624" mass="68438">MTSGEKVEEALDLSLAKRGAKPADQSDRRDGGALSRLWKQIVYTAKLRQIDQDTKAFTPLGSVLIPDVLEGTVDRFADNTAFIFEGARSTYADLEARANRIAAWGQNIGLKPGDTVALFMDNRPDYVAVWFGLSKIGVITALINSHLSGTGLTHCLNVAEAKAIITCQELDARVRDIRADLVDSTVPVEILDPGSTFSNWLETLSSDRPDRSQRDALRGKDVALLIYTSGTTGLPKAAKMTHARCLIMMRSFATPCQVGPDDVIYETLPLYHGTTGVCGVGIALTTGAAILLRRKFSASAFWNEAREYGATMFIYVGELGRFLMNQPPSDAERTHKMTCGLGNGMRPDVWRQFVNRTGIKQLFEFYGSTEGNISLINLDGTIGSVGCVPPIIRKQMLIRVVKTDPVTGEILRTPDGLCMEADIDEPGEAIGAIKQTETRNSFEGYSDKSATEKKILRNVFEANDAWFRSGDLMRRDRMGRFYFVDRVGDTFRWKSENVSTTEVAEVMSHVPGVTIANVFGVPVPGFDGKAGMAAVSVDETFSVASVYEEIAKHLPSYARPVFLRIVDGHDTTGTLKLSKVDLVKQGIDGLANVDGVFILDEREKSYRPYTISDRDALAEGALRL</sequence>
<evidence type="ECO:0000256" key="2">
    <source>
        <dbReference type="ARBA" id="ARBA00006432"/>
    </source>
</evidence>
<dbReference type="SUPFAM" id="SSF56801">
    <property type="entry name" value="Acetyl-CoA synthetase-like"/>
    <property type="match status" value="1"/>
</dbReference>
<dbReference type="GO" id="GO:0005324">
    <property type="term" value="F:long-chain fatty acid transmembrane transporter activity"/>
    <property type="evidence" value="ECO:0007669"/>
    <property type="project" value="TreeGrafter"/>
</dbReference>
<dbReference type="InterPro" id="IPR025110">
    <property type="entry name" value="AMP-bd_C"/>
</dbReference>
<name>A0A356W2X0_9PROT</name>
<dbReference type="FunFam" id="3.40.50.12780:FF:000019">
    <property type="entry name" value="Long-chain fatty acid transporter"/>
    <property type="match status" value="1"/>
</dbReference>
<evidence type="ECO:0000256" key="9">
    <source>
        <dbReference type="ARBA" id="ARBA00022989"/>
    </source>
</evidence>
<comment type="caution">
    <text evidence="16">The sequence shown here is derived from an EMBL/GenBank/DDBJ whole genome shotgun (WGS) entry which is preliminary data.</text>
</comment>
<dbReference type="GO" id="GO:0005886">
    <property type="term" value="C:plasma membrane"/>
    <property type="evidence" value="ECO:0007669"/>
    <property type="project" value="UniProtKB-SubCell"/>
</dbReference>
<keyword evidence="5" id="KW-0436">Ligase</keyword>
<evidence type="ECO:0000313" key="17">
    <source>
        <dbReference type="Proteomes" id="UP000263957"/>
    </source>
</evidence>